<accession>A0A1T2KUU3</accession>
<dbReference type="AlphaFoldDB" id="A0A1T2KUU3"/>
<evidence type="ECO:0000256" key="6">
    <source>
        <dbReference type="SAM" id="Phobius"/>
    </source>
</evidence>
<evidence type="ECO:0000313" key="9">
    <source>
        <dbReference type="Proteomes" id="UP000190896"/>
    </source>
</evidence>
<reference evidence="8 9" key="1">
    <citation type="submission" date="2016-11" db="EMBL/GenBank/DDBJ databases">
        <title>Mixed transmission modes and dynamic genome evolution in an obligate animal-bacterial symbiosis.</title>
        <authorList>
            <person name="Russell S.L."/>
            <person name="Corbett-Detig R.B."/>
            <person name="Cavanaugh C.M."/>
        </authorList>
    </citation>
    <scope>NUCLEOTIDE SEQUENCE [LARGE SCALE GENOMIC DNA]</scope>
    <source>
        <strain evidence="8">Se-Cadez</strain>
    </source>
</reference>
<dbReference type="OrthoDB" id="9793824at2"/>
<dbReference type="InterPro" id="IPR010432">
    <property type="entry name" value="RDD"/>
</dbReference>
<evidence type="ECO:0000256" key="4">
    <source>
        <dbReference type="ARBA" id="ARBA00022989"/>
    </source>
</evidence>
<dbReference type="PANTHER" id="PTHR36115:SF10">
    <property type="entry name" value="RDD DOMAIN-CONTAINING PROTEIN"/>
    <property type="match status" value="1"/>
</dbReference>
<dbReference type="EMBL" id="MPRJ01000031">
    <property type="protein sequence ID" value="OOZ36638.1"/>
    <property type="molecule type" value="Genomic_DNA"/>
</dbReference>
<comment type="caution">
    <text evidence="8">The sequence shown here is derived from an EMBL/GenBank/DDBJ whole genome shotgun (WGS) entry which is preliminary data.</text>
</comment>
<keyword evidence="2" id="KW-1003">Cell membrane</keyword>
<feature type="transmembrane region" description="Helical" evidence="6">
    <location>
        <begin position="61"/>
        <end position="79"/>
    </location>
</feature>
<sequence length="152" mass="16872">MTTSDPEKTTLASPGLLRRLGAILYDTLLVAGLLMLASTAITIPTEMLLGVETSTQVSKALLSWVWLLVPALFFVWFWTRGGQTLGMKSWRLRVVCDDGSPLSTRQALIRFLCAILSWLPVGLGFIWSLFDSEKLAWHDHLSGTRLIVLPKS</sequence>
<name>A0A1T2KUU3_9GAMM</name>
<proteinExistence type="predicted"/>
<dbReference type="PANTHER" id="PTHR36115">
    <property type="entry name" value="PROLINE-RICH ANTIGEN HOMOLOG-RELATED"/>
    <property type="match status" value="1"/>
</dbReference>
<gene>
    <name evidence="8" type="ORF">BOW51_06275</name>
</gene>
<organism evidence="8 9">
    <name type="scientific">Solemya velesiana gill symbiont</name>
    <dbReference type="NCBI Taxonomy" id="1918948"/>
    <lineage>
        <taxon>Bacteria</taxon>
        <taxon>Pseudomonadati</taxon>
        <taxon>Pseudomonadota</taxon>
        <taxon>Gammaproteobacteria</taxon>
        <taxon>sulfur-oxidizing symbionts</taxon>
    </lineage>
</organism>
<dbReference type="Pfam" id="PF06271">
    <property type="entry name" value="RDD"/>
    <property type="match status" value="1"/>
</dbReference>
<feature type="transmembrane region" description="Helical" evidence="6">
    <location>
        <begin position="20"/>
        <end position="41"/>
    </location>
</feature>
<feature type="transmembrane region" description="Helical" evidence="6">
    <location>
        <begin position="108"/>
        <end position="130"/>
    </location>
</feature>
<evidence type="ECO:0000256" key="1">
    <source>
        <dbReference type="ARBA" id="ARBA00004651"/>
    </source>
</evidence>
<dbReference type="InterPro" id="IPR051791">
    <property type="entry name" value="Pra-immunoreactive"/>
</dbReference>
<keyword evidence="9" id="KW-1185">Reference proteome</keyword>
<comment type="subcellular location">
    <subcellularLocation>
        <location evidence="1">Cell membrane</location>
        <topology evidence="1">Multi-pass membrane protein</topology>
    </subcellularLocation>
</comment>
<evidence type="ECO:0000256" key="2">
    <source>
        <dbReference type="ARBA" id="ARBA00022475"/>
    </source>
</evidence>
<keyword evidence="3 6" id="KW-0812">Transmembrane</keyword>
<protein>
    <recommendedName>
        <fullName evidence="7">RDD domain-containing protein</fullName>
    </recommendedName>
</protein>
<keyword evidence="4 6" id="KW-1133">Transmembrane helix</keyword>
<keyword evidence="5 6" id="KW-0472">Membrane</keyword>
<evidence type="ECO:0000259" key="7">
    <source>
        <dbReference type="Pfam" id="PF06271"/>
    </source>
</evidence>
<feature type="domain" description="RDD" evidence="7">
    <location>
        <begin position="14"/>
        <end position="142"/>
    </location>
</feature>
<dbReference type="Proteomes" id="UP000190896">
    <property type="component" value="Unassembled WGS sequence"/>
</dbReference>
<evidence type="ECO:0000313" key="8">
    <source>
        <dbReference type="EMBL" id="OOZ36638.1"/>
    </source>
</evidence>
<evidence type="ECO:0000256" key="3">
    <source>
        <dbReference type="ARBA" id="ARBA00022692"/>
    </source>
</evidence>
<dbReference type="RefSeq" id="WP_078486852.1">
    <property type="nucleotide sequence ID" value="NZ_MPRJ01000031.1"/>
</dbReference>
<dbReference type="GO" id="GO:0005886">
    <property type="term" value="C:plasma membrane"/>
    <property type="evidence" value="ECO:0007669"/>
    <property type="project" value="UniProtKB-SubCell"/>
</dbReference>
<evidence type="ECO:0000256" key="5">
    <source>
        <dbReference type="ARBA" id="ARBA00023136"/>
    </source>
</evidence>